<gene>
    <name evidence="1" type="ORF">PMACD_LOCUS15426</name>
</gene>
<evidence type="ECO:0000313" key="1">
    <source>
        <dbReference type="EMBL" id="CAF4948289.1"/>
    </source>
</evidence>
<name>A0A821XQJ5_9NEOP</name>
<protein>
    <submittedName>
        <fullName evidence="1">Uncharacterized protein</fullName>
    </submittedName>
</protein>
<sequence>MYLTALFLKNDEVEIINKKKLKRNAKVSEAKDNIENKNLSNVSEDFCSDDSVKDPDYVDIDTSCSTKRSLLRNERQVFKNLMSGIDLNEKQYDNFSNDDSTKSKQVH</sequence>
<comment type="caution">
    <text evidence="1">The sequence shown here is derived from an EMBL/GenBank/DDBJ whole genome shotgun (WGS) entry which is preliminary data.</text>
</comment>
<dbReference type="AlphaFoldDB" id="A0A821XQJ5"/>
<evidence type="ECO:0000313" key="2">
    <source>
        <dbReference type="Proteomes" id="UP000663880"/>
    </source>
</evidence>
<proteinExistence type="predicted"/>
<keyword evidence="2" id="KW-1185">Reference proteome</keyword>
<dbReference type="OrthoDB" id="6936025at2759"/>
<dbReference type="EMBL" id="CAJOBZ010000070">
    <property type="protein sequence ID" value="CAF4948289.1"/>
    <property type="molecule type" value="Genomic_DNA"/>
</dbReference>
<reference evidence="1" key="1">
    <citation type="submission" date="2021-02" db="EMBL/GenBank/DDBJ databases">
        <authorList>
            <person name="Steward A R."/>
        </authorList>
    </citation>
    <scope>NUCLEOTIDE SEQUENCE</scope>
</reference>
<organism evidence="1 2">
    <name type="scientific">Pieris macdunnoughi</name>
    <dbReference type="NCBI Taxonomy" id="345717"/>
    <lineage>
        <taxon>Eukaryota</taxon>
        <taxon>Metazoa</taxon>
        <taxon>Ecdysozoa</taxon>
        <taxon>Arthropoda</taxon>
        <taxon>Hexapoda</taxon>
        <taxon>Insecta</taxon>
        <taxon>Pterygota</taxon>
        <taxon>Neoptera</taxon>
        <taxon>Endopterygota</taxon>
        <taxon>Lepidoptera</taxon>
        <taxon>Glossata</taxon>
        <taxon>Ditrysia</taxon>
        <taxon>Papilionoidea</taxon>
        <taxon>Pieridae</taxon>
        <taxon>Pierinae</taxon>
        <taxon>Pieris</taxon>
    </lineage>
</organism>
<dbReference type="Proteomes" id="UP000663880">
    <property type="component" value="Unassembled WGS sequence"/>
</dbReference>
<accession>A0A821XQJ5</accession>